<evidence type="ECO:0000256" key="3">
    <source>
        <dbReference type="ARBA" id="ARBA00023172"/>
    </source>
</evidence>
<protein>
    <submittedName>
        <fullName evidence="5">IS6 family transposase</fullName>
    </submittedName>
</protein>
<dbReference type="Proteomes" id="UP000318720">
    <property type="component" value="Unassembled WGS sequence"/>
</dbReference>
<evidence type="ECO:0000256" key="1">
    <source>
        <dbReference type="ARBA" id="ARBA00022578"/>
    </source>
</evidence>
<dbReference type="SUPFAM" id="SSF53098">
    <property type="entry name" value="Ribonuclease H-like"/>
    <property type="match status" value="1"/>
</dbReference>
<dbReference type="GO" id="GO:0006310">
    <property type="term" value="P:DNA recombination"/>
    <property type="evidence" value="ECO:0007669"/>
    <property type="project" value="UniProtKB-KW"/>
</dbReference>
<dbReference type="Pfam" id="PF13610">
    <property type="entry name" value="DDE_Tnp_IS240"/>
    <property type="match status" value="1"/>
</dbReference>
<dbReference type="InterPro" id="IPR012337">
    <property type="entry name" value="RNaseH-like_sf"/>
</dbReference>
<evidence type="ECO:0000313" key="6">
    <source>
        <dbReference type="Proteomes" id="UP000318720"/>
    </source>
</evidence>
<organism evidence="5 6">
    <name type="scientific">Streptomyces ipomoeae</name>
    <dbReference type="NCBI Taxonomy" id="103232"/>
    <lineage>
        <taxon>Bacteria</taxon>
        <taxon>Bacillati</taxon>
        <taxon>Actinomycetota</taxon>
        <taxon>Actinomycetes</taxon>
        <taxon>Kitasatosporales</taxon>
        <taxon>Streptomycetaceae</taxon>
        <taxon>Streptomyces</taxon>
    </lineage>
</organism>
<evidence type="ECO:0000313" key="5">
    <source>
        <dbReference type="EMBL" id="TQE19229.1"/>
    </source>
</evidence>
<dbReference type="PANTHER" id="PTHR35528:SF3">
    <property type="entry name" value="BLL1675 PROTEIN"/>
    <property type="match status" value="1"/>
</dbReference>
<dbReference type="InterPro" id="IPR047930">
    <property type="entry name" value="Transpos_IS6"/>
</dbReference>
<feature type="domain" description="DDE" evidence="4">
    <location>
        <begin position="76"/>
        <end position="203"/>
    </location>
</feature>
<dbReference type="GO" id="GO:0003677">
    <property type="term" value="F:DNA binding"/>
    <property type="evidence" value="ECO:0007669"/>
    <property type="project" value="UniProtKB-KW"/>
</dbReference>
<accession>A0AAE8VUN8</accession>
<evidence type="ECO:0000259" key="4">
    <source>
        <dbReference type="Pfam" id="PF13610"/>
    </source>
</evidence>
<keyword evidence="2" id="KW-0238">DNA-binding</keyword>
<proteinExistence type="predicted"/>
<comment type="caution">
    <text evidence="5">The sequence shown here is derived from an EMBL/GenBank/DDBJ whole genome shotgun (WGS) entry which is preliminary data.</text>
</comment>
<keyword evidence="3" id="KW-0233">DNA recombination</keyword>
<reference evidence="5 6" key="1">
    <citation type="submission" date="2019-03" db="EMBL/GenBank/DDBJ databases">
        <title>Comparative genomic analyses of the sweetpotato soil rot pathogen, Streptomyces ipomoeae.</title>
        <authorList>
            <person name="Ruschel Soares N."/>
            <person name="Badger J.H."/>
            <person name="Huguet-Tapia J.C."/>
            <person name="Clark C.A."/>
            <person name="Pettis G.S."/>
        </authorList>
    </citation>
    <scope>NUCLEOTIDE SEQUENCE [LARGE SCALE GENOMIC DNA]</scope>
    <source>
        <strain evidence="5 6">88-35</strain>
    </source>
</reference>
<dbReference type="EMBL" id="SPAZ01000321">
    <property type="protein sequence ID" value="TQE19229.1"/>
    <property type="molecule type" value="Genomic_DNA"/>
</dbReference>
<dbReference type="RefSeq" id="WP_141585732.1">
    <property type="nucleotide sequence ID" value="NZ_SPAZ01000321.1"/>
</dbReference>
<dbReference type="InterPro" id="IPR032874">
    <property type="entry name" value="DDE_dom"/>
</dbReference>
<dbReference type="PANTHER" id="PTHR35528">
    <property type="entry name" value="BLL1675 PROTEIN"/>
    <property type="match status" value="1"/>
</dbReference>
<keyword evidence="1" id="KW-0815">Transposition</keyword>
<dbReference type="AlphaFoldDB" id="A0AAE8VUN8"/>
<name>A0AAE8VUN8_9ACTN</name>
<evidence type="ECO:0000256" key="2">
    <source>
        <dbReference type="ARBA" id="ARBA00023125"/>
    </source>
</evidence>
<dbReference type="InterPro" id="IPR052183">
    <property type="entry name" value="IS_Transposase"/>
</dbReference>
<sequence length="239" mass="28038">MEVVSLSYKGHRYPVEVISHCVWLYHRFPLSFREVEELMLERGIVVSYETVRRWCARFGQRYTSALRRRQPRPDGTWHLDEVFTKIHGERKYLWRAVDQDGNVLDVLVQNRRDKAAARRFLRRLMKKTRTVPRAIITDRLHSYGAAHHEVMPSVEHRQSKYLNNRAENSHQPTRQRERAMKGFRSVGGAQRFLSAFSGISPHFRPRRHLMTAAAHQAEMSIRFAIRKQITGVASLPTAP</sequence>
<gene>
    <name evidence="5" type="ORF">Sipo8835_39825</name>
</gene>
<dbReference type="NCBIfam" id="NF033587">
    <property type="entry name" value="transpos_IS6"/>
    <property type="match status" value="1"/>
</dbReference>
<dbReference type="GO" id="GO:0032196">
    <property type="term" value="P:transposition"/>
    <property type="evidence" value="ECO:0007669"/>
    <property type="project" value="UniProtKB-KW"/>
</dbReference>